<proteinExistence type="predicted"/>
<name>A0A2A8PPQ7_BACCE</name>
<dbReference type="InterPro" id="IPR014030">
    <property type="entry name" value="Ketoacyl_synth_N"/>
</dbReference>
<evidence type="ECO:0000313" key="5">
    <source>
        <dbReference type="Proteomes" id="UP000220635"/>
    </source>
</evidence>
<comment type="caution">
    <text evidence="4">The sequence shown here is derived from an EMBL/GenBank/DDBJ whole genome shotgun (WGS) entry which is preliminary data.</text>
</comment>
<dbReference type="EMBL" id="NTWE01000050">
    <property type="protein sequence ID" value="PEV96851.1"/>
    <property type="molecule type" value="Genomic_DNA"/>
</dbReference>
<dbReference type="InterPro" id="IPR020841">
    <property type="entry name" value="PKS_Beta-ketoAc_synthase_dom"/>
</dbReference>
<evidence type="ECO:0000313" key="4">
    <source>
        <dbReference type="EMBL" id="PEV96851.1"/>
    </source>
</evidence>
<gene>
    <name evidence="4" type="ORF">CN425_24960</name>
</gene>
<protein>
    <recommendedName>
        <fullName evidence="3">Ketosynthase family 3 (KS3) domain-containing protein</fullName>
    </recommendedName>
</protein>
<feature type="domain" description="Ketosynthase family 3 (KS3)" evidence="3">
    <location>
        <begin position="1"/>
        <end position="108"/>
    </location>
</feature>
<dbReference type="InterPro" id="IPR016039">
    <property type="entry name" value="Thiolase-like"/>
</dbReference>
<evidence type="ECO:0000259" key="3">
    <source>
        <dbReference type="PROSITE" id="PS52004"/>
    </source>
</evidence>
<dbReference type="Pfam" id="PF00109">
    <property type="entry name" value="ketoacyl-synt"/>
    <property type="match status" value="1"/>
</dbReference>
<dbReference type="GO" id="GO:0004312">
    <property type="term" value="F:fatty acid synthase activity"/>
    <property type="evidence" value="ECO:0007669"/>
    <property type="project" value="TreeGrafter"/>
</dbReference>
<dbReference type="PROSITE" id="PS52004">
    <property type="entry name" value="KS3_2"/>
    <property type="match status" value="1"/>
</dbReference>
<organism evidence="4 5">
    <name type="scientific">Bacillus cereus</name>
    <dbReference type="NCBI Taxonomy" id="1396"/>
    <lineage>
        <taxon>Bacteria</taxon>
        <taxon>Bacillati</taxon>
        <taxon>Bacillota</taxon>
        <taxon>Bacilli</taxon>
        <taxon>Bacillales</taxon>
        <taxon>Bacillaceae</taxon>
        <taxon>Bacillus</taxon>
        <taxon>Bacillus cereus group</taxon>
    </lineage>
</organism>
<sequence length="108" mass="11864">MKILIGRLSYFYDFTGQVVTCDAACSSSVATLNSAVDSLREYKCEMAIVNGYNLSLLPESFVISSKYSVISNEGRYKDVNDTADGLSRGEGGCVIILKQFVFKGFDFD</sequence>
<dbReference type="RefSeq" id="WP_097807678.1">
    <property type="nucleotide sequence ID" value="NZ_NTWE01000050.1"/>
</dbReference>
<keyword evidence="2" id="KW-0597">Phosphoprotein</keyword>
<reference evidence="4 5" key="1">
    <citation type="submission" date="2017-09" db="EMBL/GenBank/DDBJ databases">
        <title>Large-scale bioinformatics analysis of Bacillus genomes uncovers conserved roles of natural products in bacterial physiology.</title>
        <authorList>
            <consortium name="Agbiome Team Llc"/>
            <person name="Bleich R.M."/>
            <person name="Grubbs K.J."/>
            <person name="Santa Maria K.C."/>
            <person name="Allen S.E."/>
            <person name="Farag S."/>
            <person name="Shank E.A."/>
            <person name="Bowers A."/>
        </authorList>
    </citation>
    <scope>NUCLEOTIDE SEQUENCE [LARGE SCALE GENOMIC DNA]</scope>
    <source>
        <strain evidence="4 5">AFS010695</strain>
    </source>
</reference>
<evidence type="ECO:0000256" key="2">
    <source>
        <dbReference type="ARBA" id="ARBA00022553"/>
    </source>
</evidence>
<dbReference type="GO" id="GO:0006633">
    <property type="term" value="P:fatty acid biosynthetic process"/>
    <property type="evidence" value="ECO:0007669"/>
    <property type="project" value="TreeGrafter"/>
</dbReference>
<dbReference type="InterPro" id="IPR050091">
    <property type="entry name" value="PKS_NRPS_Biosynth_Enz"/>
</dbReference>
<dbReference type="AlphaFoldDB" id="A0A2A8PPQ7"/>
<dbReference type="PANTHER" id="PTHR43775:SF37">
    <property type="entry name" value="SI:DKEY-61P9.11"/>
    <property type="match status" value="1"/>
</dbReference>
<dbReference type="PANTHER" id="PTHR43775">
    <property type="entry name" value="FATTY ACID SYNTHASE"/>
    <property type="match status" value="1"/>
</dbReference>
<keyword evidence="1" id="KW-0596">Phosphopantetheine</keyword>
<evidence type="ECO:0000256" key="1">
    <source>
        <dbReference type="ARBA" id="ARBA00022450"/>
    </source>
</evidence>
<dbReference type="SUPFAM" id="SSF53901">
    <property type="entry name" value="Thiolase-like"/>
    <property type="match status" value="1"/>
</dbReference>
<dbReference type="OrthoDB" id="9765680at2"/>
<accession>A0A2A8PPQ7</accession>
<dbReference type="Proteomes" id="UP000220635">
    <property type="component" value="Unassembled WGS sequence"/>
</dbReference>
<dbReference type="Gene3D" id="3.40.47.10">
    <property type="match status" value="1"/>
</dbReference>